<dbReference type="EMBL" id="JAAIUW010000009">
    <property type="protein sequence ID" value="KAF7814185.1"/>
    <property type="molecule type" value="Genomic_DNA"/>
</dbReference>
<protein>
    <submittedName>
        <fullName evidence="2">Small proline-rich protein 2H-like</fullName>
    </submittedName>
</protein>
<accession>A0A834T3W1</accession>
<dbReference type="Proteomes" id="UP000634136">
    <property type="component" value="Unassembled WGS sequence"/>
</dbReference>
<feature type="signal peptide" evidence="1">
    <location>
        <begin position="1"/>
        <end position="28"/>
    </location>
</feature>
<dbReference type="AlphaFoldDB" id="A0A834T3W1"/>
<dbReference type="OrthoDB" id="1676487at2759"/>
<evidence type="ECO:0000256" key="1">
    <source>
        <dbReference type="SAM" id="SignalP"/>
    </source>
</evidence>
<dbReference type="PANTHER" id="PTHR36328:SF7">
    <property type="entry name" value="TRANSMEMBRANE PROTEIN"/>
    <property type="match status" value="1"/>
</dbReference>
<evidence type="ECO:0000313" key="2">
    <source>
        <dbReference type="EMBL" id="KAF7814185.1"/>
    </source>
</evidence>
<reference evidence="2" key="1">
    <citation type="submission" date="2020-09" db="EMBL/GenBank/DDBJ databases">
        <title>Genome-Enabled Discovery of Anthraquinone Biosynthesis in Senna tora.</title>
        <authorList>
            <person name="Kang S.-H."/>
            <person name="Pandey R.P."/>
            <person name="Lee C.-M."/>
            <person name="Sim J.-S."/>
            <person name="Jeong J.-T."/>
            <person name="Choi B.-S."/>
            <person name="Jung M."/>
            <person name="Ginzburg D."/>
            <person name="Zhao K."/>
            <person name="Won S.Y."/>
            <person name="Oh T.-J."/>
            <person name="Yu Y."/>
            <person name="Kim N.-H."/>
            <person name="Lee O.R."/>
            <person name="Lee T.-H."/>
            <person name="Bashyal P."/>
            <person name="Kim T.-S."/>
            <person name="Lee W.-H."/>
            <person name="Kawkins C."/>
            <person name="Kim C.-K."/>
            <person name="Kim J.S."/>
            <person name="Ahn B.O."/>
            <person name="Rhee S.Y."/>
            <person name="Sohng J.K."/>
        </authorList>
    </citation>
    <scope>NUCLEOTIDE SEQUENCE</scope>
    <source>
        <tissue evidence="2">Leaf</tissue>
    </source>
</reference>
<evidence type="ECO:0000313" key="3">
    <source>
        <dbReference type="Proteomes" id="UP000634136"/>
    </source>
</evidence>
<sequence length="74" mass="7659">MASHSLRLSLVTLFIFAIIFSPSLPSHAAPSITPTLPRPIRLPPGTPPIICPACLCCAPPPAPGTCCPCVCRPA</sequence>
<gene>
    <name evidence="2" type="ORF">G2W53_028154</name>
</gene>
<proteinExistence type="predicted"/>
<feature type="chain" id="PRO_5032294366" evidence="1">
    <location>
        <begin position="29"/>
        <end position="74"/>
    </location>
</feature>
<keyword evidence="1" id="KW-0732">Signal</keyword>
<keyword evidence="3" id="KW-1185">Reference proteome</keyword>
<organism evidence="2 3">
    <name type="scientific">Senna tora</name>
    <dbReference type="NCBI Taxonomy" id="362788"/>
    <lineage>
        <taxon>Eukaryota</taxon>
        <taxon>Viridiplantae</taxon>
        <taxon>Streptophyta</taxon>
        <taxon>Embryophyta</taxon>
        <taxon>Tracheophyta</taxon>
        <taxon>Spermatophyta</taxon>
        <taxon>Magnoliopsida</taxon>
        <taxon>eudicotyledons</taxon>
        <taxon>Gunneridae</taxon>
        <taxon>Pentapetalae</taxon>
        <taxon>rosids</taxon>
        <taxon>fabids</taxon>
        <taxon>Fabales</taxon>
        <taxon>Fabaceae</taxon>
        <taxon>Caesalpinioideae</taxon>
        <taxon>Cassia clade</taxon>
        <taxon>Senna</taxon>
    </lineage>
</organism>
<name>A0A834T3W1_9FABA</name>
<comment type="caution">
    <text evidence="2">The sequence shown here is derived from an EMBL/GenBank/DDBJ whole genome shotgun (WGS) entry which is preliminary data.</text>
</comment>
<dbReference type="PANTHER" id="PTHR36328">
    <property type="entry name" value="TRANSMEMBRANE PROTEIN"/>
    <property type="match status" value="1"/>
</dbReference>